<evidence type="ECO:0000313" key="1">
    <source>
        <dbReference type="EMBL" id="MBW91006.1"/>
    </source>
</evidence>
<dbReference type="AlphaFoldDB" id="A0A2P2JBZ3"/>
<reference evidence="1" key="1">
    <citation type="submission" date="2018-02" db="EMBL/GenBank/DDBJ databases">
        <title>Rhizophora mucronata_Transcriptome.</title>
        <authorList>
            <person name="Meera S.P."/>
            <person name="Sreeshan A."/>
            <person name="Augustine A."/>
        </authorList>
    </citation>
    <scope>NUCLEOTIDE SEQUENCE</scope>
    <source>
        <tissue evidence="1">Leaf</tissue>
    </source>
</reference>
<sequence length="26" mass="3173">MANNFIKWPRFTPLVSAVYFCFLLFF</sequence>
<dbReference type="EMBL" id="GGEC01010523">
    <property type="protein sequence ID" value="MBW91006.1"/>
    <property type="molecule type" value="Transcribed_RNA"/>
</dbReference>
<protein>
    <submittedName>
        <fullName evidence="1">Uncharacterized protein</fullName>
    </submittedName>
</protein>
<name>A0A2P2JBZ3_RHIMU</name>
<proteinExistence type="predicted"/>
<accession>A0A2P2JBZ3</accession>
<organism evidence="1">
    <name type="scientific">Rhizophora mucronata</name>
    <name type="common">Asiatic mangrove</name>
    <dbReference type="NCBI Taxonomy" id="61149"/>
    <lineage>
        <taxon>Eukaryota</taxon>
        <taxon>Viridiplantae</taxon>
        <taxon>Streptophyta</taxon>
        <taxon>Embryophyta</taxon>
        <taxon>Tracheophyta</taxon>
        <taxon>Spermatophyta</taxon>
        <taxon>Magnoliopsida</taxon>
        <taxon>eudicotyledons</taxon>
        <taxon>Gunneridae</taxon>
        <taxon>Pentapetalae</taxon>
        <taxon>rosids</taxon>
        <taxon>fabids</taxon>
        <taxon>Malpighiales</taxon>
        <taxon>Rhizophoraceae</taxon>
        <taxon>Rhizophora</taxon>
    </lineage>
</organism>